<dbReference type="InterPro" id="IPR037401">
    <property type="entry name" value="SnoaL-like"/>
</dbReference>
<dbReference type="Gene3D" id="3.10.450.50">
    <property type="match status" value="1"/>
</dbReference>
<dbReference type="OrthoDB" id="283154at2"/>
<dbReference type="EMBL" id="NIDE01000017">
    <property type="protein sequence ID" value="OWK36604.1"/>
    <property type="molecule type" value="Genomic_DNA"/>
</dbReference>
<dbReference type="InterPro" id="IPR032710">
    <property type="entry name" value="NTF2-like_dom_sf"/>
</dbReference>
<evidence type="ECO:0000259" key="1">
    <source>
        <dbReference type="Pfam" id="PF12680"/>
    </source>
</evidence>
<evidence type="ECO:0000313" key="2">
    <source>
        <dbReference type="EMBL" id="OWK36604.1"/>
    </source>
</evidence>
<name>A0A225DAB5_9BACT</name>
<comment type="caution">
    <text evidence="2">The sequence shown here is derived from an EMBL/GenBank/DDBJ whole genome shotgun (WGS) entry which is preliminary data.</text>
</comment>
<protein>
    <submittedName>
        <fullName evidence="2">Ketosteroid isomerase-related protein</fullName>
    </submittedName>
</protein>
<proteinExistence type="predicted"/>
<feature type="domain" description="SnoaL-like" evidence="1">
    <location>
        <begin position="37"/>
        <end position="144"/>
    </location>
</feature>
<keyword evidence="3" id="KW-1185">Reference proteome</keyword>
<dbReference type="Pfam" id="PF12680">
    <property type="entry name" value="SnoaL_2"/>
    <property type="match status" value="1"/>
</dbReference>
<accession>A0A225DAB5</accession>
<dbReference type="PANTHER" id="PTHR41252:SF1">
    <property type="entry name" value="BLR2505 PROTEIN"/>
    <property type="match status" value="1"/>
</dbReference>
<gene>
    <name evidence="2" type="ORF">FRUB_09167</name>
</gene>
<dbReference type="PANTHER" id="PTHR41252">
    <property type="entry name" value="BLR2505 PROTEIN"/>
    <property type="match status" value="1"/>
</dbReference>
<dbReference type="SUPFAM" id="SSF54427">
    <property type="entry name" value="NTF2-like"/>
    <property type="match status" value="1"/>
</dbReference>
<dbReference type="Proteomes" id="UP000214646">
    <property type="component" value="Unassembled WGS sequence"/>
</dbReference>
<reference evidence="3" key="1">
    <citation type="submission" date="2017-06" db="EMBL/GenBank/DDBJ databases">
        <title>Genome analysis of Fimbriiglobus ruber SP5, the first member of the order Planctomycetales with confirmed chitinolytic capability.</title>
        <authorList>
            <person name="Ravin N.V."/>
            <person name="Rakitin A.L."/>
            <person name="Ivanova A.A."/>
            <person name="Beletsky A.V."/>
            <person name="Kulichevskaya I.S."/>
            <person name="Mardanov A.V."/>
            <person name="Dedysh S.N."/>
        </authorList>
    </citation>
    <scope>NUCLEOTIDE SEQUENCE [LARGE SCALE GENOMIC DNA]</scope>
    <source>
        <strain evidence="3">SP5</strain>
    </source>
</reference>
<dbReference type="GO" id="GO:0016853">
    <property type="term" value="F:isomerase activity"/>
    <property type="evidence" value="ECO:0007669"/>
    <property type="project" value="UniProtKB-KW"/>
</dbReference>
<dbReference type="AlphaFoldDB" id="A0A225DAB5"/>
<keyword evidence="2" id="KW-0413">Isomerase</keyword>
<organism evidence="2 3">
    <name type="scientific">Fimbriiglobus ruber</name>
    <dbReference type="NCBI Taxonomy" id="1908690"/>
    <lineage>
        <taxon>Bacteria</taxon>
        <taxon>Pseudomonadati</taxon>
        <taxon>Planctomycetota</taxon>
        <taxon>Planctomycetia</taxon>
        <taxon>Gemmatales</taxon>
        <taxon>Gemmataceae</taxon>
        <taxon>Fimbriiglobus</taxon>
    </lineage>
</organism>
<evidence type="ECO:0000313" key="3">
    <source>
        <dbReference type="Proteomes" id="UP000214646"/>
    </source>
</evidence>
<sequence>MSAAVLAKFIEDLHPAFEAGDPAAAQKSAEAACVGLVQDQYRAVVRGDFAAFLVSMAEDIELENIGPPAIPFVGCWRGRAEVAEAIRRNFSWLEDQQPEVLTVVAQGDTVIVIARERGRFKPTGRAYDMHWVQQFTFKDGRVARFRQVFDSASLLDAITGPNTSQPAAQS</sequence>
<dbReference type="RefSeq" id="WP_088259587.1">
    <property type="nucleotide sequence ID" value="NZ_NIDE01000017.1"/>
</dbReference>